<sequence>MHVFSEHNLKKISNNDLDSNLLDQIIEPLISEEDQQKELKDIVLRFHDQLKKGERQFDNHFIEIKE</sequence>
<dbReference type="AlphaFoldDB" id="X1UQ34"/>
<name>X1UQ34_9ZZZZ</name>
<dbReference type="EMBL" id="BARW01030420">
    <property type="protein sequence ID" value="GAJ05732.1"/>
    <property type="molecule type" value="Genomic_DNA"/>
</dbReference>
<gene>
    <name evidence="1" type="ORF">S12H4_48638</name>
</gene>
<accession>X1UQ34</accession>
<organism evidence="1">
    <name type="scientific">marine sediment metagenome</name>
    <dbReference type="NCBI Taxonomy" id="412755"/>
    <lineage>
        <taxon>unclassified sequences</taxon>
        <taxon>metagenomes</taxon>
        <taxon>ecological metagenomes</taxon>
    </lineage>
</organism>
<comment type="caution">
    <text evidence="1">The sequence shown here is derived from an EMBL/GenBank/DDBJ whole genome shotgun (WGS) entry which is preliminary data.</text>
</comment>
<feature type="non-terminal residue" evidence="1">
    <location>
        <position position="66"/>
    </location>
</feature>
<reference evidence="1" key="1">
    <citation type="journal article" date="2014" name="Front. Microbiol.">
        <title>High frequency of phylogenetically diverse reductive dehalogenase-homologous genes in deep subseafloor sedimentary metagenomes.</title>
        <authorList>
            <person name="Kawai M."/>
            <person name="Futagami T."/>
            <person name="Toyoda A."/>
            <person name="Takaki Y."/>
            <person name="Nishi S."/>
            <person name="Hori S."/>
            <person name="Arai W."/>
            <person name="Tsubouchi T."/>
            <person name="Morono Y."/>
            <person name="Uchiyama I."/>
            <person name="Ito T."/>
            <person name="Fujiyama A."/>
            <person name="Inagaki F."/>
            <person name="Takami H."/>
        </authorList>
    </citation>
    <scope>NUCLEOTIDE SEQUENCE</scope>
    <source>
        <strain evidence="1">Expedition CK06-06</strain>
    </source>
</reference>
<evidence type="ECO:0000313" key="1">
    <source>
        <dbReference type="EMBL" id="GAJ05732.1"/>
    </source>
</evidence>
<protein>
    <submittedName>
        <fullName evidence="1">Uncharacterized protein</fullName>
    </submittedName>
</protein>
<proteinExistence type="predicted"/>